<dbReference type="Proteomes" id="UP000030764">
    <property type="component" value="Unassembled WGS sequence"/>
</dbReference>
<evidence type="ECO:0000256" key="4">
    <source>
        <dbReference type="ARBA" id="ARBA00022468"/>
    </source>
</evidence>
<accession>A0A085LU92</accession>
<sequence length="870" mass="99995">MESEDPVEVLDYTNATNWEKFISNIEAVIRRWRADDLERPDCKKEHDELAACFHASLEYEGNLFNASYFCPRNTTYKPDESRIEDDDRRQHFSPAVSKMQCKTTSEELLEPLDLSLLFALNEYVVVTPVDCDDEDFKKEKQAIISAFLVASANVDWQIPVMFAYPIGASAVEVDDPIYVGFCRNDCFHTHFEMARLPLDSLDCHYLSDWIDVFRSEVATLESSPEPIIVSVRRTYELVGHSSRPLLMQNILYWCVKHCGEVSENFQKLAPSCFDFPCSFELMIVWKNRNEDMLMETASYSDLDASTTPHWYLKLASADFELETSPFTKLISLIGSSELVSEWLDPSVRSFSGMDSEITNLVNYIFHGHEPSEMLKRNLASFTGFDRIQKMIADYRSTKCGLMCERIGIAVLRLLIDCMPRFYITNVKRALALLWDELLYQLRSRWLNGTLLDDKQISLPKVVSWPLHQNIEMLNFGIAHERTNRLREFDEAVADADNSSCEDDFFDCNESATTSKHDRLPDGRLAKAEGLFQLENENEPLYMPIYQETVPFVAESGGEHPSDERSLDVSAEDVEQSKRYSRAILFSDMQAFKAANPGCCFQDFLRLHSPRDVVESVDETTGKRTYSLSPRMSAEENLWRSLWEKADPVAAACQRPLVHHARKPDKVFSWLQNLTIGEIVHISLSYAFATLIEQLLPTLNPTLRICLKEEVVFICKKFLLCLQERSEKDFQELDKAVLNLETKVHMYETVALTLKSHCRGSVSDEVEKFAYQLVSSKSAEVIGGSASPVGRMIENLFNFCKPSVRSDHENYVVAQNDSRLINERYILRWFVARPSRMSRRSPQRMCIELRHKEGYFVSSASLTEDTDFFLE</sequence>
<keyword evidence="4" id="KW-0343">GTPase activation</keyword>
<evidence type="ECO:0000259" key="6">
    <source>
        <dbReference type="Pfam" id="PF13890"/>
    </source>
</evidence>
<dbReference type="PANTHER" id="PTHR21422:SF9">
    <property type="entry name" value="RAB3 GTPASE-ACTIVATING PROTEIN CATALYTIC SUBUNIT"/>
    <property type="match status" value="1"/>
</dbReference>
<organism evidence="7 8">
    <name type="scientific">Trichuris suis</name>
    <name type="common">pig whipworm</name>
    <dbReference type="NCBI Taxonomy" id="68888"/>
    <lineage>
        <taxon>Eukaryota</taxon>
        <taxon>Metazoa</taxon>
        <taxon>Ecdysozoa</taxon>
        <taxon>Nematoda</taxon>
        <taxon>Enoplea</taxon>
        <taxon>Dorylaimia</taxon>
        <taxon>Trichinellida</taxon>
        <taxon>Trichuridae</taxon>
        <taxon>Trichuris</taxon>
    </lineage>
</organism>
<keyword evidence="8" id="KW-1185">Reference proteome</keyword>
<evidence type="ECO:0000313" key="7">
    <source>
        <dbReference type="EMBL" id="KFD48538.1"/>
    </source>
</evidence>
<dbReference type="GO" id="GO:0005096">
    <property type="term" value="F:GTPase activator activity"/>
    <property type="evidence" value="ECO:0007669"/>
    <property type="project" value="UniProtKB-KW"/>
</dbReference>
<dbReference type="EMBL" id="KL363290">
    <property type="protein sequence ID" value="KFD48538.1"/>
    <property type="molecule type" value="Genomic_DNA"/>
</dbReference>
<dbReference type="Pfam" id="PF13890">
    <property type="entry name" value="Rab3-GTPase_cat"/>
    <property type="match status" value="1"/>
</dbReference>
<comment type="similarity">
    <text evidence="2">Belongs to the Rab3-GAP catalytic subunit family.</text>
</comment>
<protein>
    <recommendedName>
        <fullName evidence="3">Rab3 GTPase-activating protein catalytic subunit</fullName>
    </recommendedName>
</protein>
<dbReference type="GO" id="GO:0005737">
    <property type="term" value="C:cytoplasm"/>
    <property type="evidence" value="ECO:0007669"/>
    <property type="project" value="UniProtKB-SubCell"/>
</dbReference>
<name>A0A085LU92_9BILA</name>
<evidence type="ECO:0000256" key="2">
    <source>
        <dbReference type="ARBA" id="ARBA00008856"/>
    </source>
</evidence>
<dbReference type="PANTHER" id="PTHR21422">
    <property type="entry name" value="RAB3 GTPASE-ACTIVATING PROTEIN CATALYTIC SUBUNIT"/>
    <property type="match status" value="1"/>
</dbReference>
<gene>
    <name evidence="7" type="ORF">M513_10549</name>
</gene>
<proteinExistence type="inferred from homology"/>
<comment type="subcellular location">
    <subcellularLocation>
        <location evidence="1">Cytoplasm</location>
    </subcellularLocation>
</comment>
<evidence type="ECO:0000256" key="3">
    <source>
        <dbReference type="ARBA" id="ARBA00015817"/>
    </source>
</evidence>
<dbReference type="InterPro" id="IPR045700">
    <property type="entry name" value="Rab3GAP1"/>
</dbReference>
<evidence type="ECO:0000256" key="5">
    <source>
        <dbReference type="ARBA" id="ARBA00022490"/>
    </source>
</evidence>
<reference evidence="7 8" key="1">
    <citation type="journal article" date="2014" name="Nat. Genet.">
        <title>Genome and transcriptome of the porcine whipworm Trichuris suis.</title>
        <authorList>
            <person name="Jex A.R."/>
            <person name="Nejsum P."/>
            <person name="Schwarz E.M."/>
            <person name="Hu L."/>
            <person name="Young N.D."/>
            <person name="Hall R.S."/>
            <person name="Korhonen P.K."/>
            <person name="Liao S."/>
            <person name="Thamsborg S."/>
            <person name="Xia J."/>
            <person name="Xu P."/>
            <person name="Wang S."/>
            <person name="Scheerlinck J.P."/>
            <person name="Hofmann A."/>
            <person name="Sternberg P.W."/>
            <person name="Wang J."/>
            <person name="Gasser R.B."/>
        </authorList>
    </citation>
    <scope>NUCLEOTIDE SEQUENCE [LARGE SCALE GENOMIC DNA]</scope>
    <source>
        <strain evidence="7">DCEP-RM93M</strain>
    </source>
</reference>
<evidence type="ECO:0000313" key="8">
    <source>
        <dbReference type="Proteomes" id="UP000030764"/>
    </source>
</evidence>
<dbReference type="InterPro" id="IPR026147">
    <property type="entry name" value="Rab3GAP1_conserved"/>
</dbReference>
<evidence type="ECO:0000256" key="1">
    <source>
        <dbReference type="ARBA" id="ARBA00004496"/>
    </source>
</evidence>
<feature type="domain" description="Rab3GAP catalytic subunit conserved" evidence="6">
    <location>
        <begin position="518"/>
        <end position="670"/>
    </location>
</feature>
<keyword evidence="5" id="KW-0963">Cytoplasm</keyword>
<dbReference type="AlphaFoldDB" id="A0A085LU92"/>